<evidence type="ECO:0000313" key="3">
    <source>
        <dbReference type="EMBL" id="CAH0379199.1"/>
    </source>
</evidence>
<name>A0A8J2X3M8_9STRA</name>
<keyword evidence="4" id="KW-1185">Reference proteome</keyword>
<feature type="region of interest" description="Disordered" evidence="1">
    <location>
        <begin position="202"/>
        <end position="387"/>
    </location>
</feature>
<feature type="region of interest" description="Disordered" evidence="1">
    <location>
        <begin position="37"/>
        <end position="70"/>
    </location>
</feature>
<dbReference type="InterPro" id="IPR036020">
    <property type="entry name" value="WW_dom_sf"/>
</dbReference>
<feature type="compositionally biased region" description="Low complexity" evidence="1">
    <location>
        <begin position="371"/>
        <end position="381"/>
    </location>
</feature>
<dbReference type="SMART" id="SM00456">
    <property type="entry name" value="WW"/>
    <property type="match status" value="1"/>
</dbReference>
<proteinExistence type="predicted"/>
<feature type="domain" description="WW" evidence="2">
    <location>
        <begin position="199"/>
        <end position="233"/>
    </location>
</feature>
<accession>A0A8J2X3M8</accession>
<organism evidence="3 4">
    <name type="scientific">Pelagomonas calceolata</name>
    <dbReference type="NCBI Taxonomy" id="35677"/>
    <lineage>
        <taxon>Eukaryota</taxon>
        <taxon>Sar</taxon>
        <taxon>Stramenopiles</taxon>
        <taxon>Ochrophyta</taxon>
        <taxon>Pelagophyceae</taxon>
        <taxon>Pelagomonadales</taxon>
        <taxon>Pelagomonadaceae</taxon>
        <taxon>Pelagomonas</taxon>
    </lineage>
</organism>
<comment type="caution">
    <text evidence="3">The sequence shown here is derived from an EMBL/GenBank/DDBJ whole genome shotgun (WGS) entry which is preliminary data.</text>
</comment>
<dbReference type="Gene3D" id="2.20.70.10">
    <property type="match status" value="1"/>
</dbReference>
<feature type="region of interest" description="Disordered" evidence="1">
    <location>
        <begin position="112"/>
        <end position="147"/>
    </location>
</feature>
<feature type="compositionally biased region" description="Basic and acidic residues" evidence="1">
    <location>
        <begin position="286"/>
        <end position="296"/>
    </location>
</feature>
<dbReference type="SUPFAM" id="SSF51045">
    <property type="entry name" value="WW domain"/>
    <property type="match status" value="1"/>
</dbReference>
<sequence length="387" mass="42711">MMNGQSRQADRERIDRLAKATGRKFWEVQDEVDARDYRPTKQAKLWSENTGQHYPGFADEPSNQPKPKQVTIPKVKRDVVVGPRGERKTMSDEKYKAELDAQRKRAQALAYLEQGDDGVPDDCLRGRAAEKRKREKMSQLERTRDNTLKQVAGRERDEAYKELQHKLLGVQAQLRKAGSLVRQEAPAVMVPSATPTAPVALPPGWSSRVHPSSNQVYYVKDATGERRWEPPTHANDAGDGATRRPEGPKPRPQPHPALAAAQKKKRDKSQIDPLDPLGLSGGRYSDGLHHKGERMADSTASGPLWQQRPYPAPGSVLKMRGPGVREGSSIGPQRPGAPRGPPARMMPPQARRRRPPPPPPPPRASGPSLPPGLKRGGDLPPGLGGRR</sequence>
<gene>
    <name evidence="3" type="ORF">PECAL_6P08010</name>
</gene>
<reference evidence="3" key="1">
    <citation type="submission" date="2021-11" db="EMBL/GenBank/DDBJ databases">
        <authorList>
            <consortium name="Genoscope - CEA"/>
            <person name="William W."/>
        </authorList>
    </citation>
    <scope>NUCLEOTIDE SEQUENCE</scope>
</reference>
<dbReference type="OrthoDB" id="195748at2759"/>
<feature type="compositionally biased region" description="Pro residues" evidence="1">
    <location>
        <begin position="356"/>
        <end position="370"/>
    </location>
</feature>
<evidence type="ECO:0000256" key="1">
    <source>
        <dbReference type="SAM" id="MobiDB-lite"/>
    </source>
</evidence>
<dbReference type="CDD" id="cd00201">
    <property type="entry name" value="WW"/>
    <property type="match status" value="1"/>
</dbReference>
<dbReference type="InterPro" id="IPR001202">
    <property type="entry name" value="WW_dom"/>
</dbReference>
<dbReference type="Pfam" id="PF00397">
    <property type="entry name" value="WW"/>
    <property type="match status" value="1"/>
</dbReference>
<feature type="compositionally biased region" description="Basic and acidic residues" evidence="1">
    <location>
        <begin position="136"/>
        <end position="147"/>
    </location>
</feature>
<protein>
    <recommendedName>
        <fullName evidence="2">WW domain-containing protein</fullName>
    </recommendedName>
</protein>
<dbReference type="Gene3D" id="3.40.30.10">
    <property type="entry name" value="Glutaredoxin"/>
    <property type="match status" value="1"/>
</dbReference>
<dbReference type="Proteomes" id="UP000789595">
    <property type="component" value="Unassembled WGS sequence"/>
</dbReference>
<evidence type="ECO:0000259" key="2">
    <source>
        <dbReference type="PROSITE" id="PS50020"/>
    </source>
</evidence>
<dbReference type="EMBL" id="CAKKNE010000006">
    <property type="protein sequence ID" value="CAH0379199.1"/>
    <property type="molecule type" value="Genomic_DNA"/>
</dbReference>
<dbReference type="AlphaFoldDB" id="A0A8J2X3M8"/>
<dbReference type="PROSITE" id="PS50020">
    <property type="entry name" value="WW_DOMAIN_2"/>
    <property type="match status" value="1"/>
</dbReference>
<evidence type="ECO:0000313" key="4">
    <source>
        <dbReference type="Proteomes" id="UP000789595"/>
    </source>
</evidence>